<dbReference type="InterPro" id="IPR004827">
    <property type="entry name" value="bZIP"/>
</dbReference>
<accession>A0AA38XTN9</accession>
<evidence type="ECO:0000256" key="2">
    <source>
        <dbReference type="SAM" id="MobiDB-lite"/>
    </source>
</evidence>
<dbReference type="InterPro" id="IPR046347">
    <property type="entry name" value="bZIP_sf"/>
</dbReference>
<comment type="caution">
    <text evidence="4">The sequence shown here is derived from an EMBL/GenBank/DDBJ whole genome shotgun (WGS) entry which is preliminary data.</text>
</comment>
<feature type="domain" description="BZIP" evidence="3">
    <location>
        <begin position="22"/>
        <end position="36"/>
    </location>
</feature>
<dbReference type="PANTHER" id="PTHR38116">
    <property type="entry name" value="CHROMOSOME 7, WHOLE GENOME SHOTGUN SEQUENCE"/>
    <property type="match status" value="1"/>
</dbReference>
<feature type="region of interest" description="Disordered" evidence="2">
    <location>
        <begin position="116"/>
        <end position="144"/>
    </location>
</feature>
<dbReference type="PANTHER" id="PTHR38116:SF9">
    <property type="entry name" value="BZIP DOMAIN-CONTAINING PROTEIN"/>
    <property type="match status" value="1"/>
</dbReference>
<gene>
    <name evidence="4" type="ORF">H2204_011739</name>
</gene>
<evidence type="ECO:0000313" key="4">
    <source>
        <dbReference type="EMBL" id="KAJ9621823.1"/>
    </source>
</evidence>
<dbReference type="AlphaFoldDB" id="A0AA38XTN9"/>
<sequence>MMCRESAPRSEINLLGEVKEQRRIRNRLSQRTTRERKAAYIRELEQRLELYETEKESSRIQELLTENARLRKGLHLARRRLFSISTSLNCTADSLKPLLALEGSEPSVQKCTSQVCSSQPNVEKATEEQRADGTEGPSSVKSNDWSVSLEAECSSITDHTTTAFAATQVDDESINLEISSRQANGSSASAPVSHTYADDLLDDQSFGIYDGATTLVEDISHRAVDSMEAAQLDKTRPLPPTNHAGDNHPMSHGMRAGTGGVQSTLSYATNLLPPTANALHVESALSAHLDCLINILRRGGLATQYTHAPQLVDDMLDGFLEECWPCMKTWYTMTDSYTTIRWVIWWQISQTSEALEDIPETNTPTPVQRALPHPSIIDWIPFASIRNRLIISDGYDIDQVFCDMTEAFVLQKEAATQEGAVMYKSVIGLLRAALVSAGSSSPSPSSSSSESHGGSGDIFDEGPLKRTKAASSAYCQQLINFGRWVVKLDPSFFSKYPSLYDPAIVSSGPCWDLLGRESRIQRPKPLTTEAINTYANLLLKDQNYRTYGMDSRLQPRPWMPSLDMWKGV</sequence>
<reference evidence="4" key="1">
    <citation type="submission" date="2022-10" db="EMBL/GenBank/DDBJ databases">
        <title>Culturing micro-colonial fungi from biological soil crusts in the Mojave desert and describing Neophaeococcomyces mojavensis, and introducing the new genera and species Taxawa tesnikishii.</title>
        <authorList>
            <person name="Kurbessoian T."/>
            <person name="Stajich J.E."/>
        </authorList>
    </citation>
    <scope>NUCLEOTIDE SEQUENCE</scope>
    <source>
        <strain evidence="4">TK_35</strain>
    </source>
</reference>
<dbReference type="CDD" id="cd14688">
    <property type="entry name" value="bZIP_YAP"/>
    <property type="match status" value="1"/>
</dbReference>
<evidence type="ECO:0000313" key="5">
    <source>
        <dbReference type="Proteomes" id="UP001172681"/>
    </source>
</evidence>
<dbReference type="InterPro" id="IPR021833">
    <property type="entry name" value="DUF3425"/>
</dbReference>
<keyword evidence="1" id="KW-0175">Coiled coil</keyword>
<feature type="compositionally biased region" description="Basic and acidic residues" evidence="2">
    <location>
        <begin position="124"/>
        <end position="133"/>
    </location>
</feature>
<dbReference type="Pfam" id="PF11905">
    <property type="entry name" value="DUF3425"/>
    <property type="match status" value="1"/>
</dbReference>
<feature type="region of interest" description="Disordered" evidence="2">
    <location>
        <begin position="440"/>
        <end position="461"/>
    </location>
</feature>
<dbReference type="PROSITE" id="PS00036">
    <property type="entry name" value="BZIP_BASIC"/>
    <property type="match status" value="1"/>
</dbReference>
<dbReference type="GO" id="GO:0003700">
    <property type="term" value="F:DNA-binding transcription factor activity"/>
    <property type="evidence" value="ECO:0007669"/>
    <property type="project" value="InterPro"/>
</dbReference>
<feature type="compositionally biased region" description="Low complexity" evidence="2">
    <location>
        <begin position="440"/>
        <end position="452"/>
    </location>
</feature>
<dbReference type="Proteomes" id="UP001172681">
    <property type="component" value="Unassembled WGS sequence"/>
</dbReference>
<dbReference type="SMART" id="SM00338">
    <property type="entry name" value="BRLZ"/>
    <property type="match status" value="1"/>
</dbReference>
<name>A0AA38XTN9_9EURO</name>
<keyword evidence="5" id="KW-1185">Reference proteome</keyword>
<evidence type="ECO:0000259" key="3">
    <source>
        <dbReference type="PROSITE" id="PS00036"/>
    </source>
</evidence>
<evidence type="ECO:0000256" key="1">
    <source>
        <dbReference type="SAM" id="Coils"/>
    </source>
</evidence>
<feature type="coiled-coil region" evidence="1">
    <location>
        <begin position="34"/>
        <end position="80"/>
    </location>
</feature>
<dbReference type="SUPFAM" id="SSF57959">
    <property type="entry name" value="Leucine zipper domain"/>
    <property type="match status" value="1"/>
</dbReference>
<dbReference type="EMBL" id="JAPDRN010000112">
    <property type="protein sequence ID" value="KAJ9621823.1"/>
    <property type="molecule type" value="Genomic_DNA"/>
</dbReference>
<proteinExistence type="predicted"/>
<protein>
    <recommendedName>
        <fullName evidence="3">BZIP domain-containing protein</fullName>
    </recommendedName>
</protein>
<dbReference type="Gene3D" id="1.20.5.170">
    <property type="match status" value="1"/>
</dbReference>
<organism evidence="4 5">
    <name type="scientific">Knufia peltigerae</name>
    <dbReference type="NCBI Taxonomy" id="1002370"/>
    <lineage>
        <taxon>Eukaryota</taxon>
        <taxon>Fungi</taxon>
        <taxon>Dikarya</taxon>
        <taxon>Ascomycota</taxon>
        <taxon>Pezizomycotina</taxon>
        <taxon>Eurotiomycetes</taxon>
        <taxon>Chaetothyriomycetidae</taxon>
        <taxon>Chaetothyriales</taxon>
        <taxon>Trichomeriaceae</taxon>
        <taxon>Knufia</taxon>
    </lineage>
</organism>